<accession>A0AA39UZ82</accession>
<evidence type="ECO:0000256" key="8">
    <source>
        <dbReference type="SAM" id="SignalP"/>
    </source>
</evidence>
<sequence>MGLSAALLVAVLLEVGLLCRPFEYNWNKYIPGTCGNTTQAYEAVGILNLFTDLTIIILPMPVLWRLQLPVAKKVALTFMFGVGILICIVSTLRILSLSVWQTSDFTYGMRQIAYWSLLEPTLGIINCCLPIMGPIISAATSSKLWTRGNPSQSKLSYGKGLSGKTNSRGGQNLEAGPFKRLNEPSYPMGPMPSRSNEITTSSNSTDIYDPRDEKAEAFEHDTKVLPVKPGIKVKQEWQVHHG</sequence>
<feature type="transmembrane region" description="Helical" evidence="7">
    <location>
        <begin position="43"/>
        <end position="64"/>
    </location>
</feature>
<organism evidence="10 11">
    <name type="scientific">Cladonia borealis</name>
    <dbReference type="NCBI Taxonomy" id="184061"/>
    <lineage>
        <taxon>Eukaryota</taxon>
        <taxon>Fungi</taxon>
        <taxon>Dikarya</taxon>
        <taxon>Ascomycota</taxon>
        <taxon>Pezizomycotina</taxon>
        <taxon>Lecanoromycetes</taxon>
        <taxon>OSLEUM clade</taxon>
        <taxon>Lecanoromycetidae</taxon>
        <taxon>Lecanorales</taxon>
        <taxon>Lecanorineae</taxon>
        <taxon>Cladoniaceae</taxon>
        <taxon>Cladonia</taxon>
    </lineage>
</organism>
<evidence type="ECO:0000256" key="4">
    <source>
        <dbReference type="ARBA" id="ARBA00023136"/>
    </source>
</evidence>
<feature type="chain" id="PRO_5041383486" description="Rhodopsin domain-containing protein" evidence="8">
    <location>
        <begin position="20"/>
        <end position="242"/>
    </location>
</feature>
<comment type="subcellular location">
    <subcellularLocation>
        <location evidence="1">Membrane</location>
        <topology evidence="1">Multi-pass membrane protein</topology>
    </subcellularLocation>
</comment>
<dbReference type="InterPro" id="IPR052337">
    <property type="entry name" value="SAT4-like"/>
</dbReference>
<evidence type="ECO:0000313" key="10">
    <source>
        <dbReference type="EMBL" id="KAK0509427.1"/>
    </source>
</evidence>
<evidence type="ECO:0000256" key="5">
    <source>
        <dbReference type="ARBA" id="ARBA00038359"/>
    </source>
</evidence>
<evidence type="ECO:0000256" key="3">
    <source>
        <dbReference type="ARBA" id="ARBA00022989"/>
    </source>
</evidence>
<evidence type="ECO:0000259" key="9">
    <source>
        <dbReference type="Pfam" id="PF20684"/>
    </source>
</evidence>
<dbReference type="InterPro" id="IPR049326">
    <property type="entry name" value="Rhodopsin_dom_fungi"/>
</dbReference>
<evidence type="ECO:0000313" key="11">
    <source>
        <dbReference type="Proteomes" id="UP001166286"/>
    </source>
</evidence>
<proteinExistence type="inferred from homology"/>
<keyword evidence="3 7" id="KW-1133">Transmembrane helix</keyword>
<keyword evidence="11" id="KW-1185">Reference proteome</keyword>
<feature type="signal peptide" evidence="8">
    <location>
        <begin position="1"/>
        <end position="19"/>
    </location>
</feature>
<feature type="compositionally biased region" description="Polar residues" evidence="6">
    <location>
        <begin position="193"/>
        <end position="206"/>
    </location>
</feature>
<dbReference type="EMBL" id="JAFEKC020000018">
    <property type="protein sequence ID" value="KAK0509427.1"/>
    <property type="molecule type" value="Genomic_DNA"/>
</dbReference>
<feature type="transmembrane region" description="Helical" evidence="7">
    <location>
        <begin position="76"/>
        <end position="100"/>
    </location>
</feature>
<evidence type="ECO:0000256" key="2">
    <source>
        <dbReference type="ARBA" id="ARBA00022692"/>
    </source>
</evidence>
<dbReference type="PANTHER" id="PTHR33048:SF57">
    <property type="entry name" value="INTEGRAL MEMBRANE PROTEIN-RELATED"/>
    <property type="match status" value="1"/>
</dbReference>
<name>A0AA39UZ82_9LECA</name>
<protein>
    <recommendedName>
        <fullName evidence="9">Rhodopsin domain-containing protein</fullName>
    </recommendedName>
</protein>
<feature type="region of interest" description="Disordered" evidence="6">
    <location>
        <begin position="145"/>
        <end position="208"/>
    </location>
</feature>
<comment type="caution">
    <text evidence="10">The sequence shown here is derived from an EMBL/GenBank/DDBJ whole genome shotgun (WGS) entry which is preliminary data.</text>
</comment>
<comment type="similarity">
    <text evidence="5">Belongs to the SAT4 family.</text>
</comment>
<keyword evidence="4 7" id="KW-0472">Membrane</keyword>
<feature type="compositionally biased region" description="Polar residues" evidence="6">
    <location>
        <begin position="145"/>
        <end position="155"/>
    </location>
</feature>
<evidence type="ECO:0000256" key="7">
    <source>
        <dbReference type="SAM" id="Phobius"/>
    </source>
</evidence>
<reference evidence="10" key="1">
    <citation type="submission" date="2023-03" db="EMBL/GenBank/DDBJ databases">
        <title>Complete genome of Cladonia borealis.</title>
        <authorList>
            <person name="Park H."/>
        </authorList>
    </citation>
    <scope>NUCLEOTIDE SEQUENCE</scope>
    <source>
        <strain evidence="10">ANT050790</strain>
    </source>
</reference>
<dbReference type="Proteomes" id="UP001166286">
    <property type="component" value="Unassembled WGS sequence"/>
</dbReference>
<dbReference type="GO" id="GO:0016020">
    <property type="term" value="C:membrane"/>
    <property type="evidence" value="ECO:0007669"/>
    <property type="project" value="UniProtKB-SubCell"/>
</dbReference>
<keyword evidence="8" id="KW-0732">Signal</keyword>
<feature type="domain" description="Rhodopsin" evidence="9">
    <location>
        <begin position="4"/>
        <end position="137"/>
    </location>
</feature>
<keyword evidence="2 7" id="KW-0812">Transmembrane</keyword>
<evidence type="ECO:0000256" key="1">
    <source>
        <dbReference type="ARBA" id="ARBA00004141"/>
    </source>
</evidence>
<evidence type="ECO:0000256" key="6">
    <source>
        <dbReference type="SAM" id="MobiDB-lite"/>
    </source>
</evidence>
<dbReference type="Pfam" id="PF20684">
    <property type="entry name" value="Fung_rhodopsin"/>
    <property type="match status" value="1"/>
</dbReference>
<dbReference type="PANTHER" id="PTHR33048">
    <property type="entry name" value="PTH11-LIKE INTEGRAL MEMBRANE PROTEIN (AFU_ORTHOLOGUE AFUA_5G11245)"/>
    <property type="match status" value="1"/>
</dbReference>
<dbReference type="AlphaFoldDB" id="A0AA39UZ82"/>
<gene>
    <name evidence="10" type="ORF">JMJ35_007821</name>
</gene>